<dbReference type="Gene3D" id="3.40.190.10">
    <property type="entry name" value="Periplasmic binding protein-like II"/>
    <property type="match status" value="2"/>
</dbReference>
<name>A0A3B0T7M6_9ZZZZ</name>
<dbReference type="AlphaFoldDB" id="A0A3B0T7M6"/>
<organism evidence="1">
    <name type="scientific">hydrothermal vent metagenome</name>
    <dbReference type="NCBI Taxonomy" id="652676"/>
    <lineage>
        <taxon>unclassified sequences</taxon>
        <taxon>metagenomes</taxon>
        <taxon>ecological metagenomes</taxon>
    </lineage>
</organism>
<accession>A0A3B0T7M6</accession>
<evidence type="ECO:0000313" key="1">
    <source>
        <dbReference type="EMBL" id="VAW14691.1"/>
    </source>
</evidence>
<feature type="non-terminal residue" evidence="1">
    <location>
        <position position="1"/>
    </location>
</feature>
<protein>
    <submittedName>
        <fullName evidence="1">Dihydroxyacetone ABC transport system, substrate-binding protein</fullName>
    </submittedName>
</protein>
<gene>
    <name evidence="1" type="ORF">MNBD_ALPHA09-101</name>
</gene>
<proteinExistence type="predicted"/>
<dbReference type="EMBL" id="UOEM01000077">
    <property type="protein sequence ID" value="VAW14691.1"/>
    <property type="molecule type" value="Genomic_DNA"/>
</dbReference>
<sequence length="184" mass="21006">SMDIFKQDELFREGKVAYMINWIGFAESSINPKTSKVSDVVDFAMAAGLKKADGTIDRSYNIGGQPFVLMTWNDDTVNKEALEFVKWWLSKETQIAFAKAGGQSGIMEVYEDDAYKTYRPWNHAFAASLPWQKDIWHIPEFFELLVQQQEEFDKAITGQQDAKTTLDAVAKFQEKLLMESGLIQ</sequence>
<dbReference type="Pfam" id="PF13416">
    <property type="entry name" value="SBP_bac_8"/>
    <property type="match status" value="1"/>
</dbReference>
<reference evidence="1" key="1">
    <citation type="submission" date="2018-06" db="EMBL/GenBank/DDBJ databases">
        <authorList>
            <person name="Zhirakovskaya E."/>
        </authorList>
    </citation>
    <scope>NUCLEOTIDE SEQUENCE</scope>
</reference>
<dbReference type="SUPFAM" id="SSF53850">
    <property type="entry name" value="Periplasmic binding protein-like II"/>
    <property type="match status" value="1"/>
</dbReference>
<dbReference type="InterPro" id="IPR006059">
    <property type="entry name" value="SBP"/>
</dbReference>